<evidence type="ECO:0000313" key="2">
    <source>
        <dbReference type="EMBL" id="RXF71119.1"/>
    </source>
</evidence>
<dbReference type="Proteomes" id="UP000290848">
    <property type="component" value="Unassembled WGS sequence"/>
</dbReference>
<gene>
    <name evidence="2" type="ORF">EKH83_05325</name>
</gene>
<proteinExistence type="predicted"/>
<comment type="caution">
    <text evidence="2">The sequence shown here is derived from an EMBL/GenBank/DDBJ whole genome shotgun (WGS) entry which is preliminary data.</text>
</comment>
<evidence type="ECO:0000313" key="3">
    <source>
        <dbReference type="Proteomes" id="UP000290848"/>
    </source>
</evidence>
<name>A0A4Q0MDV3_9SPHI</name>
<dbReference type="RefSeq" id="WP_128768363.1">
    <property type="nucleotide sequence ID" value="NZ_RXOC01000003.1"/>
</dbReference>
<dbReference type="EMBL" id="RXOC01000003">
    <property type="protein sequence ID" value="RXF71119.1"/>
    <property type="molecule type" value="Genomic_DNA"/>
</dbReference>
<evidence type="ECO:0000256" key="1">
    <source>
        <dbReference type="SAM" id="MobiDB-lite"/>
    </source>
</evidence>
<reference evidence="2 3" key="1">
    <citation type="submission" date="2018-12" db="EMBL/GenBank/DDBJ databases">
        <title>The Draft Genome Sequence of the Soil Bacterium Pedobacter tournemirensis R1.</title>
        <authorList>
            <person name="He J."/>
        </authorList>
    </citation>
    <scope>NUCLEOTIDE SEQUENCE [LARGE SCALE GENOMIC DNA]</scope>
    <source>
        <strain evidence="2 3">R1</strain>
    </source>
</reference>
<sequence>MAKVTEQDVITFLRDKISTLTAELKKTQAALDAFSGKATPVTANKPAVVESPEPVKSRRGRKPAPRKEVLKPLDVPEEFDSNGKLDSKIAFILSKNGALFNTEIIERLKELEPEKDADKLSKAVMVKLSALHKANRIRGEKEGRKFKYQL</sequence>
<organism evidence="2 3">
    <name type="scientific">Arcticibacter tournemirensis</name>
    <dbReference type="NCBI Taxonomy" id="699437"/>
    <lineage>
        <taxon>Bacteria</taxon>
        <taxon>Pseudomonadati</taxon>
        <taxon>Bacteroidota</taxon>
        <taxon>Sphingobacteriia</taxon>
        <taxon>Sphingobacteriales</taxon>
        <taxon>Sphingobacteriaceae</taxon>
        <taxon>Arcticibacter</taxon>
    </lineage>
</organism>
<feature type="region of interest" description="Disordered" evidence="1">
    <location>
        <begin position="42"/>
        <end position="69"/>
    </location>
</feature>
<protein>
    <submittedName>
        <fullName evidence="2">Uncharacterized protein</fullName>
    </submittedName>
</protein>
<accession>A0A4Q0MDV3</accession>
<dbReference type="AlphaFoldDB" id="A0A4Q0MDV3"/>